<proteinExistence type="predicted"/>
<protein>
    <recommendedName>
        <fullName evidence="3">Apple domain-containing protein</fullName>
    </recommendedName>
</protein>
<evidence type="ECO:0000313" key="1">
    <source>
        <dbReference type="EMBL" id="KAK3057412.1"/>
    </source>
</evidence>
<comment type="caution">
    <text evidence="1">The sequence shown here is derived from an EMBL/GenBank/DDBJ whole genome shotgun (WGS) entry which is preliminary data.</text>
</comment>
<reference evidence="1" key="1">
    <citation type="submission" date="2023-04" db="EMBL/GenBank/DDBJ databases">
        <title>Black Yeasts Isolated from many extreme environments.</title>
        <authorList>
            <person name="Coleine C."/>
            <person name="Stajich J.E."/>
            <person name="Selbmann L."/>
        </authorList>
    </citation>
    <scope>NUCLEOTIDE SEQUENCE</scope>
    <source>
        <strain evidence="1">CCFEE 5312</strain>
    </source>
</reference>
<accession>A0AAJ0GH16</accession>
<evidence type="ECO:0000313" key="2">
    <source>
        <dbReference type="Proteomes" id="UP001271007"/>
    </source>
</evidence>
<dbReference type="Proteomes" id="UP001271007">
    <property type="component" value="Unassembled WGS sequence"/>
</dbReference>
<keyword evidence="2" id="KW-1185">Reference proteome</keyword>
<name>A0AAJ0GH16_9PEZI</name>
<organism evidence="1 2">
    <name type="scientific">Extremus antarcticus</name>
    <dbReference type="NCBI Taxonomy" id="702011"/>
    <lineage>
        <taxon>Eukaryota</taxon>
        <taxon>Fungi</taxon>
        <taxon>Dikarya</taxon>
        <taxon>Ascomycota</taxon>
        <taxon>Pezizomycotina</taxon>
        <taxon>Dothideomycetes</taxon>
        <taxon>Dothideomycetidae</taxon>
        <taxon>Mycosphaerellales</taxon>
        <taxon>Extremaceae</taxon>
        <taxon>Extremus</taxon>
    </lineage>
</organism>
<dbReference type="EMBL" id="JAWDJX010000003">
    <property type="protein sequence ID" value="KAK3057412.1"/>
    <property type="molecule type" value="Genomic_DNA"/>
</dbReference>
<sequence length="415" mass="40426">MGIPLSLASTVTSLSSATSPTSAAATQTTPAYLCADNDEGVVSENGYEWVLSCQNDTSGSIYSSRLAANTFNDCFMQCDQSSTNGGAQYCTTFTYVGVPGGNGPGVCYLKNSVGETTIPGPRHYVAAVRLVNYAGRAAPGAPSNTYPPAASPSNVVSIPTGSASAPSLSVGVPTTGPSVSMPTASPTLNPTVPVNTDGISSIVAGANGVTTAGVPPTTCSNGGNILNGCVLVTGGPVVSAGAGVGLGVSSSTILNVQASVVASLSVSVDLGLGVSASLGSSRLGLGVSATAGAGLGGTLGAGLSGMLGGLGGTSTSVPALPTVTSPTISTTTIQSVTTVTSCSTGLSSLVTCPGGLTISSVRSISVTVPTSSCSSGVGGVVTCSINDHSVVYVYIVHAIVNVYKGLRARLRALAR</sequence>
<gene>
    <name evidence="1" type="ORF">LTR09_001596</name>
</gene>
<dbReference type="AlphaFoldDB" id="A0AAJ0GH16"/>
<evidence type="ECO:0008006" key="3">
    <source>
        <dbReference type="Google" id="ProtNLM"/>
    </source>
</evidence>